<name>A0A4R6E133_9RHOO</name>
<protein>
    <recommendedName>
        <fullName evidence="3">DUF1289 domain-containing protein</fullName>
    </recommendedName>
</protein>
<evidence type="ECO:0000313" key="1">
    <source>
        <dbReference type="EMBL" id="TDN51425.1"/>
    </source>
</evidence>
<gene>
    <name evidence="1" type="ORF">C7389_107160</name>
</gene>
<proteinExistence type="predicted"/>
<dbReference type="Proteomes" id="UP000295129">
    <property type="component" value="Unassembled WGS sequence"/>
</dbReference>
<dbReference type="InterPro" id="IPR010710">
    <property type="entry name" value="DUF1289"/>
</dbReference>
<dbReference type="OrthoDB" id="9811423at2"/>
<keyword evidence="2" id="KW-1185">Reference proteome</keyword>
<dbReference type="Pfam" id="PF06945">
    <property type="entry name" value="DUF1289"/>
    <property type="match status" value="1"/>
</dbReference>
<accession>A0A4R6E133</accession>
<organism evidence="1 2">
    <name type="scientific">Azoarcus indigens</name>
    <dbReference type="NCBI Taxonomy" id="29545"/>
    <lineage>
        <taxon>Bacteria</taxon>
        <taxon>Pseudomonadati</taxon>
        <taxon>Pseudomonadota</taxon>
        <taxon>Betaproteobacteria</taxon>
        <taxon>Rhodocyclales</taxon>
        <taxon>Zoogloeaceae</taxon>
        <taxon>Azoarcus</taxon>
    </lineage>
</organism>
<evidence type="ECO:0000313" key="2">
    <source>
        <dbReference type="Proteomes" id="UP000295129"/>
    </source>
</evidence>
<comment type="caution">
    <text evidence="1">The sequence shown here is derived from an EMBL/GenBank/DDBJ whole genome shotgun (WGS) entry which is preliminary data.</text>
</comment>
<dbReference type="EMBL" id="SNVV01000007">
    <property type="protein sequence ID" value="TDN51425.1"/>
    <property type="molecule type" value="Genomic_DNA"/>
</dbReference>
<sequence length="55" mass="5625">MSDEACLGLCDIDWESGICNGCGRSTDEIYGEPEDVPAEPEATAAAVLPLPAGQG</sequence>
<dbReference type="AlphaFoldDB" id="A0A4R6E133"/>
<dbReference type="RefSeq" id="WP_133590992.1">
    <property type="nucleotide sequence ID" value="NZ_SNVV01000007.1"/>
</dbReference>
<reference evidence="1 2" key="1">
    <citation type="submission" date="2019-03" db="EMBL/GenBank/DDBJ databases">
        <title>Genomic Encyclopedia of Type Strains, Phase IV (KMG-IV): sequencing the most valuable type-strain genomes for metagenomic binning, comparative biology and taxonomic classification.</title>
        <authorList>
            <person name="Goeker M."/>
        </authorList>
    </citation>
    <scope>NUCLEOTIDE SEQUENCE [LARGE SCALE GENOMIC DNA]</scope>
    <source>
        <strain evidence="1 2">DSM 12121</strain>
    </source>
</reference>
<evidence type="ECO:0008006" key="3">
    <source>
        <dbReference type="Google" id="ProtNLM"/>
    </source>
</evidence>